<organism evidence="2 3">
    <name type="scientific">Rhizobium laguerreae</name>
    <dbReference type="NCBI Taxonomy" id="1076926"/>
    <lineage>
        <taxon>Bacteria</taxon>
        <taxon>Pseudomonadati</taxon>
        <taxon>Pseudomonadota</taxon>
        <taxon>Alphaproteobacteria</taxon>
        <taxon>Hyphomicrobiales</taxon>
        <taxon>Rhizobiaceae</taxon>
        <taxon>Rhizobium/Agrobacterium group</taxon>
        <taxon>Rhizobium</taxon>
    </lineage>
</organism>
<feature type="compositionally biased region" description="Basic and acidic residues" evidence="1">
    <location>
        <begin position="106"/>
        <end position="120"/>
    </location>
</feature>
<keyword evidence="3" id="KW-1185">Reference proteome</keyword>
<gene>
    <name evidence="2" type="ORF">FHS25_004251</name>
</gene>
<dbReference type="EMBL" id="JACHXX010000005">
    <property type="protein sequence ID" value="MBB3163771.1"/>
    <property type="molecule type" value="Genomic_DNA"/>
</dbReference>
<feature type="region of interest" description="Disordered" evidence="1">
    <location>
        <begin position="50"/>
        <end position="120"/>
    </location>
</feature>
<reference evidence="2 3" key="1">
    <citation type="submission" date="2020-08" db="EMBL/GenBank/DDBJ databases">
        <title>Genomic Encyclopedia of Type Strains, Phase III (KMG-III): the genomes of soil and plant-associated and newly described type strains.</title>
        <authorList>
            <person name="Whitman W."/>
        </authorList>
    </citation>
    <scope>NUCLEOTIDE SEQUENCE [LARGE SCALE GENOMIC DNA]</scope>
    <source>
        <strain evidence="2 3">CECT 8280</strain>
    </source>
</reference>
<accession>A0ABR6GD13</accession>
<protein>
    <submittedName>
        <fullName evidence="2">ElaB/YqjD/DUF883 family membrane-anchored ribosome-binding protein</fullName>
    </submittedName>
</protein>
<dbReference type="Proteomes" id="UP000542811">
    <property type="component" value="Unassembled WGS sequence"/>
</dbReference>
<feature type="compositionally biased region" description="Basic and acidic residues" evidence="1">
    <location>
        <begin position="64"/>
        <end position="85"/>
    </location>
</feature>
<evidence type="ECO:0000256" key="1">
    <source>
        <dbReference type="SAM" id="MobiDB-lite"/>
    </source>
</evidence>
<feature type="compositionally biased region" description="Polar residues" evidence="1">
    <location>
        <begin position="134"/>
        <end position="146"/>
    </location>
</feature>
<comment type="caution">
    <text evidence="2">The sequence shown here is derived from an EMBL/GenBank/DDBJ whole genome shotgun (WGS) entry which is preliminary data.</text>
</comment>
<evidence type="ECO:0000313" key="2">
    <source>
        <dbReference type="EMBL" id="MBB3163771.1"/>
    </source>
</evidence>
<evidence type="ECO:0000313" key="3">
    <source>
        <dbReference type="Proteomes" id="UP000542811"/>
    </source>
</evidence>
<name>A0ABR6GD13_9HYPH</name>
<feature type="region of interest" description="Disordered" evidence="1">
    <location>
        <begin position="134"/>
        <end position="157"/>
    </location>
</feature>
<sequence>MLVIGKMSHGGTSSAPRRGAVRASLLSAEAFYGTSPLFAALFVQGATEETSMANPNESPAVQSMRKEQAEQRKQARKGELDKAIEDTFPASDPVSATHTSIPAGRSDVEAAERVKREPDPARLDEQYPFVDQALNSTGDTARSSDASGVDRQGMRSLQREASRVAESASELASGSARLAKAEARTFVHDLEDRIRRQPLTAAAIVAGIAFVFGATR</sequence>
<feature type="compositionally biased region" description="Polar residues" evidence="1">
    <location>
        <begin position="50"/>
        <end position="61"/>
    </location>
</feature>
<proteinExistence type="predicted"/>